<evidence type="ECO:0000313" key="1">
    <source>
        <dbReference type="EMBL" id="MBO0935927.1"/>
    </source>
</evidence>
<keyword evidence="2" id="KW-1185">Reference proteome</keyword>
<gene>
    <name evidence="1" type="ORF">J2I47_05145</name>
</gene>
<organism evidence="1 2">
    <name type="scientific">Fibrella rubiginis</name>
    <dbReference type="NCBI Taxonomy" id="2817060"/>
    <lineage>
        <taxon>Bacteria</taxon>
        <taxon>Pseudomonadati</taxon>
        <taxon>Bacteroidota</taxon>
        <taxon>Cytophagia</taxon>
        <taxon>Cytophagales</taxon>
        <taxon>Spirosomataceae</taxon>
        <taxon>Fibrella</taxon>
    </lineage>
</organism>
<dbReference type="Proteomes" id="UP000664034">
    <property type="component" value="Unassembled WGS sequence"/>
</dbReference>
<evidence type="ECO:0000313" key="2">
    <source>
        <dbReference type="Proteomes" id="UP000664034"/>
    </source>
</evidence>
<name>A0A939GG78_9BACT</name>
<proteinExistence type="predicted"/>
<accession>A0A939GG78</accession>
<dbReference type="InterPro" id="IPR027417">
    <property type="entry name" value="P-loop_NTPase"/>
</dbReference>
<dbReference type="EMBL" id="JAFMYV010000002">
    <property type="protein sequence ID" value="MBO0935927.1"/>
    <property type="molecule type" value="Genomic_DNA"/>
</dbReference>
<protein>
    <submittedName>
        <fullName evidence="1">Zeta toxin family protein</fullName>
    </submittedName>
</protein>
<dbReference type="AlphaFoldDB" id="A0A939GG78"/>
<reference evidence="1" key="1">
    <citation type="submission" date="2021-03" db="EMBL/GenBank/DDBJ databases">
        <title>Fibrella sp. HMF5335 genome sequencing and assembly.</title>
        <authorList>
            <person name="Kang H."/>
            <person name="Kim H."/>
            <person name="Bae S."/>
            <person name="Joh K."/>
        </authorList>
    </citation>
    <scope>NUCLEOTIDE SEQUENCE</scope>
    <source>
        <strain evidence="1">HMF5335</strain>
    </source>
</reference>
<dbReference type="Gene3D" id="3.40.50.300">
    <property type="entry name" value="P-loop containing nucleotide triphosphate hydrolases"/>
    <property type="match status" value="1"/>
</dbReference>
<sequence>MRNFSVIQNTVSELLAHGFRAELHALAIPRVESLLGIFDRYERDMTQTHIGRFSAIAVHD</sequence>
<comment type="caution">
    <text evidence="1">The sequence shown here is derived from an EMBL/GenBank/DDBJ whole genome shotgun (WGS) entry which is preliminary data.</text>
</comment>